<sequence length="447" mass="51730">MLEKSGSLPIKSKALENNTDQLIWQTVWYSLSHNENQKPTFSPYIGGARKIKAKSIFMTPNLNISKCKNGYKVDMNGKCVEIVSINQEEILVNRLQNLYPFHTEDISNDYENSLENEDIITQHESPIMVENFNKTQVDEILLSLADNISLAEDKMQKESFIYKETYNMDSTLQNDDSIIIKTNQPVFTENNFAIFDTTSLYLNEGDTEGIKTSSNFLDLYDISNIKEEIKYAKIENRLTTTSSDTKGEETTTINMETTESANINSILVNDSLIVFEHNFIENNTDLDYDITTISNLEILSTSNENEMIFKESNVSSVEFKTNFLFIPDEENLETSEDHSDSFDQFEIHKYNDETANDKSNDDSFNEFRLFETTTIFPSKIIKSSENIKNNNLRFSSFEKFKNRLVNIRVPTWPKFNRFRSADLIQYWKAQPLINDCKYSSKEVTIDK</sequence>
<proteinExistence type="predicted"/>
<dbReference type="AlphaFoldDB" id="A0A1J1J9D7"/>
<dbReference type="EMBL" id="CVRI01000074">
    <property type="protein sequence ID" value="CRL08142.1"/>
    <property type="molecule type" value="Genomic_DNA"/>
</dbReference>
<feature type="domain" description="Folded gastrulation N-terminal" evidence="1">
    <location>
        <begin position="51"/>
        <end position="108"/>
    </location>
</feature>
<dbReference type="OrthoDB" id="8197748at2759"/>
<evidence type="ECO:0000313" key="2">
    <source>
        <dbReference type="EMBL" id="CRL08142.1"/>
    </source>
</evidence>
<protein>
    <submittedName>
        <fullName evidence="2">CLUMA_CG021141, isoform A</fullName>
    </submittedName>
</protein>
<organism evidence="2 3">
    <name type="scientific">Clunio marinus</name>
    <dbReference type="NCBI Taxonomy" id="568069"/>
    <lineage>
        <taxon>Eukaryota</taxon>
        <taxon>Metazoa</taxon>
        <taxon>Ecdysozoa</taxon>
        <taxon>Arthropoda</taxon>
        <taxon>Hexapoda</taxon>
        <taxon>Insecta</taxon>
        <taxon>Pterygota</taxon>
        <taxon>Neoptera</taxon>
        <taxon>Endopterygota</taxon>
        <taxon>Diptera</taxon>
        <taxon>Nematocera</taxon>
        <taxon>Chironomoidea</taxon>
        <taxon>Chironomidae</taxon>
        <taxon>Clunio</taxon>
    </lineage>
</organism>
<dbReference type="Proteomes" id="UP000183832">
    <property type="component" value="Unassembled WGS sequence"/>
</dbReference>
<dbReference type="Pfam" id="PF15888">
    <property type="entry name" value="FOG_N"/>
    <property type="match status" value="1"/>
</dbReference>
<keyword evidence="3" id="KW-1185">Reference proteome</keyword>
<evidence type="ECO:0000313" key="3">
    <source>
        <dbReference type="Proteomes" id="UP000183832"/>
    </source>
</evidence>
<dbReference type="STRING" id="568069.A0A1J1J9D7"/>
<evidence type="ECO:0000259" key="1">
    <source>
        <dbReference type="Pfam" id="PF15888"/>
    </source>
</evidence>
<name>A0A1J1J9D7_9DIPT</name>
<reference evidence="2 3" key="1">
    <citation type="submission" date="2015-04" db="EMBL/GenBank/DDBJ databases">
        <authorList>
            <person name="Syromyatnikov M.Y."/>
            <person name="Popov V.N."/>
        </authorList>
    </citation>
    <scope>NUCLEOTIDE SEQUENCE [LARGE SCALE GENOMIC DNA]</scope>
</reference>
<accession>A0A1J1J9D7</accession>
<dbReference type="InterPro" id="IPR031761">
    <property type="entry name" value="FOG_N"/>
</dbReference>
<gene>
    <name evidence="2" type="primary">similar to AGAP011517-PA</name>
    <name evidence="2" type="ORF">CLUMA_CG021141</name>
</gene>